<keyword evidence="1 2" id="KW-0732">Signal</keyword>
<evidence type="ECO:0000313" key="4">
    <source>
        <dbReference type="Proteomes" id="UP000277671"/>
    </source>
</evidence>
<accession>A0A495JNP7</accession>
<dbReference type="Pfam" id="PF13620">
    <property type="entry name" value="CarboxypepD_reg"/>
    <property type="match status" value="3"/>
</dbReference>
<proteinExistence type="predicted"/>
<dbReference type="GO" id="GO:0004180">
    <property type="term" value="F:carboxypeptidase activity"/>
    <property type="evidence" value="ECO:0007669"/>
    <property type="project" value="UniProtKB-KW"/>
</dbReference>
<dbReference type="SUPFAM" id="SSF49464">
    <property type="entry name" value="Carboxypeptidase regulatory domain-like"/>
    <property type="match status" value="2"/>
</dbReference>
<feature type="chain" id="PRO_5019789189" evidence="2">
    <location>
        <begin position="30"/>
        <end position="775"/>
    </location>
</feature>
<keyword evidence="3" id="KW-0378">Hydrolase</keyword>
<keyword evidence="4" id="KW-1185">Reference proteome</keyword>
<dbReference type="InterPro" id="IPR051417">
    <property type="entry name" value="SDr/BOS_complex"/>
</dbReference>
<evidence type="ECO:0000313" key="3">
    <source>
        <dbReference type="EMBL" id="RKR90556.1"/>
    </source>
</evidence>
<dbReference type="PANTHER" id="PTHR23303:SF14">
    <property type="entry name" value="BOS COMPLEX SUBUNIT NOMO1-RELATED"/>
    <property type="match status" value="1"/>
</dbReference>
<organism evidence="3 4">
    <name type="scientific">Micromonospora pisi</name>
    <dbReference type="NCBI Taxonomy" id="589240"/>
    <lineage>
        <taxon>Bacteria</taxon>
        <taxon>Bacillati</taxon>
        <taxon>Actinomycetota</taxon>
        <taxon>Actinomycetes</taxon>
        <taxon>Micromonosporales</taxon>
        <taxon>Micromonosporaceae</taxon>
        <taxon>Micromonospora</taxon>
    </lineage>
</organism>
<dbReference type="InterPro" id="IPR008969">
    <property type="entry name" value="CarboxyPept-like_regulatory"/>
</dbReference>
<keyword evidence="3" id="KW-0645">Protease</keyword>
<dbReference type="SUPFAM" id="SSF49452">
    <property type="entry name" value="Starch-binding domain-like"/>
    <property type="match status" value="2"/>
</dbReference>
<gene>
    <name evidence="3" type="ORF">BDK92_4934</name>
</gene>
<dbReference type="RefSeq" id="WP_121158813.1">
    <property type="nucleotide sequence ID" value="NZ_RBKT01000001.1"/>
</dbReference>
<protein>
    <submittedName>
        <fullName evidence="3">Carboxypeptidase family protein</fullName>
    </submittedName>
</protein>
<reference evidence="3 4" key="1">
    <citation type="submission" date="2018-10" db="EMBL/GenBank/DDBJ databases">
        <title>Sequencing the genomes of 1000 actinobacteria strains.</title>
        <authorList>
            <person name="Klenk H.-P."/>
        </authorList>
    </citation>
    <scope>NUCLEOTIDE SEQUENCE [LARGE SCALE GENOMIC DNA]</scope>
    <source>
        <strain evidence="3 4">DSM 45175</strain>
    </source>
</reference>
<dbReference type="EMBL" id="RBKT01000001">
    <property type="protein sequence ID" value="RKR90556.1"/>
    <property type="molecule type" value="Genomic_DNA"/>
</dbReference>
<sequence>MSSSRLRGLGSVVVATLVATLALAAPAHAAEATGVIAGTITDNGAPVPTVEVYVTSDDGFNGSAVTNALGQYELSEVPAAESAYLIMIEAPGHPRQYVPGQVDEESATRYSVTAGGRTIADDTLLPTGTISGRFTDSAGNGVAGTWVEASPFDGDGVGVGVGVHTDVDGSYSVAALPGTYRVSFRFGNGVQYAYRAATPDTATPIQVTVGETVTVNDTKLTTGTITGRLTRADGSPAADYRVAAESNTDFGYATTDDNGVYQLTNLLPASYRVYFQLPSGARQWSPQTRDQDTARAYDVTAGSSTTVDEQLLPSGAVDGRFTDRVGQGIAGVQVLLSGGGDYLSTETGNDGRYRIDGVFPGSYEVQFNGWRINLVQYAYGKLTPETADPITVVANQTTTVDDSRLPTGTVRITAKDSVTGSAISNFSAEIGSMSGSGAGGSLILSDIPIGTHTISARANGYRYEDSAATVTVHADQQSEVQLTLHRLGTINTTVTDRATGAPVAGICVIVRKTRTFAFPDGCSALTGPTGAVSLKVDDPGTYNLFVLPGTSSPYGAQWVGQDGGTGDQGQARQVTLDEGETEAVPTVKLDPRAAITGTVTGADGGPVREGTVGIVPPAAGVDTRYAQVAADGTYRIDWLGPYRWPLQFEAADHPIQWSGGVGNRLIAELVTAAVGPATRYDYQLKRGTTVVVTVPGTSGWGRVTIRNSVTGDPIAVVDSETFTAGVRFPVIGAQKVKLEFRDAGPVRWYGGTDFDSATAVAIPRSGSVQVTFPAS</sequence>
<evidence type="ECO:0000256" key="1">
    <source>
        <dbReference type="ARBA" id="ARBA00022729"/>
    </source>
</evidence>
<evidence type="ECO:0000256" key="2">
    <source>
        <dbReference type="SAM" id="SignalP"/>
    </source>
</evidence>
<dbReference type="Proteomes" id="UP000277671">
    <property type="component" value="Unassembled WGS sequence"/>
</dbReference>
<feature type="signal peptide" evidence="2">
    <location>
        <begin position="1"/>
        <end position="29"/>
    </location>
</feature>
<dbReference type="AlphaFoldDB" id="A0A495JNP7"/>
<comment type="caution">
    <text evidence="3">The sequence shown here is derived from an EMBL/GenBank/DDBJ whole genome shotgun (WGS) entry which is preliminary data.</text>
</comment>
<dbReference type="InterPro" id="IPR013784">
    <property type="entry name" value="Carb-bd-like_fold"/>
</dbReference>
<keyword evidence="3" id="KW-0121">Carboxypeptidase</keyword>
<name>A0A495JNP7_9ACTN</name>
<dbReference type="GO" id="GO:0030246">
    <property type="term" value="F:carbohydrate binding"/>
    <property type="evidence" value="ECO:0007669"/>
    <property type="project" value="InterPro"/>
</dbReference>
<dbReference type="OrthoDB" id="3632511at2"/>
<dbReference type="PANTHER" id="PTHR23303">
    <property type="entry name" value="CARBOXYPEPTIDASE REGULATORY REGION-CONTAINING"/>
    <property type="match status" value="1"/>
</dbReference>
<dbReference type="Gene3D" id="2.60.40.1120">
    <property type="entry name" value="Carboxypeptidase-like, regulatory domain"/>
    <property type="match status" value="4"/>
</dbReference>